<protein>
    <submittedName>
        <fullName evidence="1">Alpha/beta hydrolase</fullName>
    </submittedName>
</protein>
<evidence type="ECO:0000313" key="2">
    <source>
        <dbReference type="Proteomes" id="UP000053398"/>
    </source>
</evidence>
<dbReference type="InterPro" id="IPR032710">
    <property type="entry name" value="NTF2-like_dom_sf"/>
</dbReference>
<gene>
    <name evidence="1" type="ORF">AQJ11_35125</name>
</gene>
<keyword evidence="1" id="KW-0378">Hydrolase</keyword>
<name>A0A117QAX5_STRCK</name>
<dbReference type="RefSeq" id="WP_014669486.1">
    <property type="nucleotide sequence ID" value="NZ_KQ948367.1"/>
</dbReference>
<dbReference type="Proteomes" id="UP000053398">
    <property type="component" value="Unassembled WGS sequence"/>
</dbReference>
<proteinExistence type="predicted"/>
<dbReference type="AlphaFoldDB" id="A0A117QAX5"/>
<dbReference type="Gene3D" id="3.10.450.50">
    <property type="match status" value="1"/>
</dbReference>
<reference evidence="1 2" key="1">
    <citation type="submission" date="2015-10" db="EMBL/GenBank/DDBJ databases">
        <title>Draft genome sequence of Streptomyces corchorusii DSM 40340, type strain for the species Streptomyces corchorusii.</title>
        <authorList>
            <person name="Ruckert C."/>
            <person name="Winkler A."/>
            <person name="Kalinowski J."/>
            <person name="Kampfer P."/>
            <person name="Glaeser S."/>
        </authorList>
    </citation>
    <scope>NUCLEOTIDE SEQUENCE [LARGE SCALE GENOMIC DNA]</scope>
    <source>
        <strain evidence="1 2">DSM 40340</strain>
    </source>
</reference>
<keyword evidence="2" id="KW-1185">Reference proteome</keyword>
<sequence>MSGTAGARNAITAPGVEGGSWTRAFAAQEEDGFAEAFAADVLLEASVLRRPVRGREKVALVMATASKVYESLVFTHETRDGDRTYLEWEATAFGGTELLGSTILVRDGAGRITRAVIQHRPLTGLLTFSAELGRLLKGRIEDGVFHQPVPDAGR</sequence>
<dbReference type="GO" id="GO:0016787">
    <property type="term" value="F:hydrolase activity"/>
    <property type="evidence" value="ECO:0007669"/>
    <property type="project" value="UniProtKB-KW"/>
</dbReference>
<comment type="caution">
    <text evidence="1">The sequence shown here is derived from an EMBL/GenBank/DDBJ whole genome shotgun (WGS) entry which is preliminary data.</text>
</comment>
<evidence type="ECO:0000313" key="1">
    <source>
        <dbReference type="EMBL" id="KUN18298.1"/>
    </source>
</evidence>
<dbReference type="SUPFAM" id="SSF54427">
    <property type="entry name" value="NTF2-like"/>
    <property type="match status" value="1"/>
</dbReference>
<accession>A0A117QAX5</accession>
<organism evidence="1 2">
    <name type="scientific">Streptomyces corchorusii</name>
    <name type="common">Streptomyces chibaensis</name>
    <dbReference type="NCBI Taxonomy" id="1903"/>
    <lineage>
        <taxon>Bacteria</taxon>
        <taxon>Bacillati</taxon>
        <taxon>Actinomycetota</taxon>
        <taxon>Actinomycetes</taxon>
        <taxon>Kitasatosporales</taxon>
        <taxon>Streptomycetaceae</taxon>
        <taxon>Streptomyces</taxon>
    </lineage>
</organism>
<dbReference type="EMBL" id="LMWP01000044">
    <property type="protein sequence ID" value="KUN18298.1"/>
    <property type="molecule type" value="Genomic_DNA"/>
</dbReference>